<proteinExistence type="inferred from homology"/>
<dbReference type="OrthoDB" id="9803495at2"/>
<dbReference type="PANTHER" id="PTHR34295">
    <property type="entry name" value="BIOTIN TRANSPORTER BIOY"/>
    <property type="match status" value="1"/>
</dbReference>
<dbReference type="PIRSF" id="PIRSF016661">
    <property type="entry name" value="BioY"/>
    <property type="match status" value="1"/>
</dbReference>
<dbReference type="RefSeq" id="WP_007555235.1">
    <property type="nucleotide sequence ID" value="NZ_AENT01000030.1"/>
</dbReference>
<gene>
    <name evidence="4" type="ORF">HMPREF9220_0256</name>
</gene>
<evidence type="ECO:0000313" key="5">
    <source>
        <dbReference type="Proteomes" id="UP000004594"/>
    </source>
</evidence>
<feature type="transmembrane region" description="Helical" evidence="3">
    <location>
        <begin position="114"/>
        <end position="135"/>
    </location>
</feature>
<evidence type="ECO:0000256" key="3">
    <source>
        <dbReference type="SAM" id="Phobius"/>
    </source>
</evidence>
<feature type="transmembrane region" description="Helical" evidence="3">
    <location>
        <begin position="141"/>
        <end position="167"/>
    </location>
</feature>
<accession>E4LAJ1</accession>
<comment type="subcellular location">
    <subcellularLocation>
        <location evidence="2">Cell membrane</location>
        <topology evidence="2">Multi-pass membrane protein</topology>
    </subcellularLocation>
</comment>
<dbReference type="EMBL" id="AENT01000030">
    <property type="protein sequence ID" value="EFR42185.1"/>
    <property type="molecule type" value="Genomic_DNA"/>
</dbReference>
<protein>
    <recommendedName>
        <fullName evidence="2">Biotin transporter</fullName>
    </recommendedName>
</protein>
<keyword evidence="3" id="KW-0812">Transmembrane</keyword>
<evidence type="ECO:0000256" key="2">
    <source>
        <dbReference type="PIRNR" id="PIRNR016661"/>
    </source>
</evidence>
<dbReference type="InterPro" id="IPR003784">
    <property type="entry name" value="BioY"/>
</dbReference>
<dbReference type="GO" id="GO:0015225">
    <property type="term" value="F:biotin transmembrane transporter activity"/>
    <property type="evidence" value="ECO:0007669"/>
    <property type="project" value="UniProtKB-UniRule"/>
</dbReference>
<dbReference type="Proteomes" id="UP000004594">
    <property type="component" value="Unassembled WGS sequence"/>
</dbReference>
<dbReference type="GO" id="GO:0005886">
    <property type="term" value="C:plasma membrane"/>
    <property type="evidence" value="ECO:0007669"/>
    <property type="project" value="UniProtKB-SubCell"/>
</dbReference>
<dbReference type="eggNOG" id="COG1268">
    <property type="taxonomic scope" value="Bacteria"/>
</dbReference>
<reference evidence="4 5" key="1">
    <citation type="submission" date="2010-11" db="EMBL/GenBank/DDBJ databases">
        <authorList>
            <person name="Durkin A.S."/>
            <person name="Madupu R."/>
            <person name="Torralba M."/>
            <person name="Gillis M."/>
            <person name="Methe B."/>
            <person name="Sutton G."/>
            <person name="Nelson K.E."/>
        </authorList>
    </citation>
    <scope>NUCLEOTIDE SEQUENCE [LARGE SCALE GENOMIC DNA]</scope>
    <source>
        <strain evidence="4 5">UPII 345-E</strain>
    </source>
</reference>
<evidence type="ECO:0000256" key="1">
    <source>
        <dbReference type="ARBA" id="ARBA00010692"/>
    </source>
</evidence>
<keyword evidence="3" id="KW-1133">Transmembrane helix</keyword>
<organism evidence="4 5">
    <name type="scientific">Dialister micraerophilus UPII 345-E</name>
    <dbReference type="NCBI Taxonomy" id="910314"/>
    <lineage>
        <taxon>Bacteria</taxon>
        <taxon>Bacillati</taxon>
        <taxon>Bacillota</taxon>
        <taxon>Negativicutes</taxon>
        <taxon>Veillonellales</taxon>
        <taxon>Veillonellaceae</taxon>
        <taxon>Dialister</taxon>
    </lineage>
</organism>
<feature type="transmembrane region" description="Helical" evidence="3">
    <location>
        <begin position="58"/>
        <end position="75"/>
    </location>
</feature>
<comment type="caution">
    <text evidence="4">The sequence shown here is derived from an EMBL/GenBank/DDBJ whole genome shotgun (WGS) entry which is preliminary data.</text>
</comment>
<keyword evidence="2 3" id="KW-0472">Membrane</keyword>
<comment type="similarity">
    <text evidence="1 2">Belongs to the BioY family.</text>
</comment>
<sequence>MESKNKLRQQVLAALFAALTAVFAQLAIPINPVPITLGTLAVLLAGGFLGKKYGALSMLLYVLLGVLGIPVFSMMRSGFTALVGPSGGFIIGFIFMALIMGLTAELFGEHYGKLCIGGIIGTAACYLLGIIWFIILTGKGIQSALAVCVIPFLPGDAAKILIASFLIKKYRKIVLK</sequence>
<dbReference type="PANTHER" id="PTHR34295:SF1">
    <property type="entry name" value="BIOTIN TRANSPORTER BIOY"/>
    <property type="match status" value="1"/>
</dbReference>
<name>E4LAJ1_9FIRM</name>
<dbReference type="AlphaFoldDB" id="E4LAJ1"/>
<dbReference type="Pfam" id="PF02632">
    <property type="entry name" value="BioY"/>
    <property type="match status" value="1"/>
</dbReference>
<evidence type="ECO:0000313" key="4">
    <source>
        <dbReference type="EMBL" id="EFR42185.1"/>
    </source>
</evidence>
<feature type="transmembrane region" description="Helical" evidence="3">
    <location>
        <begin position="87"/>
        <end position="107"/>
    </location>
</feature>
<dbReference type="Gene3D" id="1.10.1760.20">
    <property type="match status" value="1"/>
</dbReference>
<keyword evidence="2" id="KW-1003">Cell membrane</keyword>
<keyword evidence="2" id="KW-0813">Transport</keyword>